<proteinExistence type="predicted"/>
<organism evidence="1 2">
    <name type="scientific">Hygrophoropsis aurantiaca</name>
    <dbReference type="NCBI Taxonomy" id="72124"/>
    <lineage>
        <taxon>Eukaryota</taxon>
        <taxon>Fungi</taxon>
        <taxon>Dikarya</taxon>
        <taxon>Basidiomycota</taxon>
        <taxon>Agaricomycotina</taxon>
        <taxon>Agaricomycetes</taxon>
        <taxon>Agaricomycetidae</taxon>
        <taxon>Boletales</taxon>
        <taxon>Coniophorineae</taxon>
        <taxon>Hygrophoropsidaceae</taxon>
        <taxon>Hygrophoropsis</taxon>
    </lineage>
</organism>
<keyword evidence="2" id="KW-1185">Reference proteome</keyword>
<accession>A0ACB8ALE1</accession>
<protein>
    <submittedName>
        <fullName evidence="1">Mis12-domain-containing protein</fullName>
    </submittedName>
</protein>
<comment type="caution">
    <text evidence="1">The sequence shown here is derived from an EMBL/GenBank/DDBJ whole genome shotgun (WGS) entry which is preliminary data.</text>
</comment>
<dbReference type="EMBL" id="MU267619">
    <property type="protein sequence ID" value="KAH7914095.1"/>
    <property type="molecule type" value="Genomic_DNA"/>
</dbReference>
<gene>
    <name evidence="1" type="ORF">BJ138DRAFT_1144609</name>
</gene>
<name>A0ACB8ALE1_9AGAM</name>
<reference evidence="1" key="1">
    <citation type="journal article" date="2021" name="New Phytol.">
        <title>Evolutionary innovations through gain and loss of genes in the ectomycorrhizal Boletales.</title>
        <authorList>
            <person name="Wu G."/>
            <person name="Miyauchi S."/>
            <person name="Morin E."/>
            <person name="Kuo A."/>
            <person name="Drula E."/>
            <person name="Varga T."/>
            <person name="Kohler A."/>
            <person name="Feng B."/>
            <person name="Cao Y."/>
            <person name="Lipzen A."/>
            <person name="Daum C."/>
            <person name="Hundley H."/>
            <person name="Pangilinan J."/>
            <person name="Johnson J."/>
            <person name="Barry K."/>
            <person name="LaButti K."/>
            <person name="Ng V."/>
            <person name="Ahrendt S."/>
            <person name="Min B."/>
            <person name="Choi I.G."/>
            <person name="Park H."/>
            <person name="Plett J.M."/>
            <person name="Magnuson J."/>
            <person name="Spatafora J.W."/>
            <person name="Nagy L.G."/>
            <person name="Henrissat B."/>
            <person name="Grigoriev I.V."/>
            <person name="Yang Z.L."/>
            <person name="Xu J."/>
            <person name="Martin F.M."/>
        </authorList>
    </citation>
    <scope>NUCLEOTIDE SEQUENCE</scope>
    <source>
        <strain evidence="1">ATCC 28755</strain>
    </source>
</reference>
<dbReference type="Proteomes" id="UP000790377">
    <property type="component" value="Unassembled WGS sequence"/>
</dbReference>
<sequence length="294" mass="32755">MNAPTAPSVLLPEILDFSPQLLLDDIINYANDAITAAVDAMEIFLLRWAEEREKKVNDDWDSTQDVEQGLVAFQTLLESHTDIAFDFFETWSLRNIFAIPVDLPIVVPHQAGLDLDCPSEKELELMTEIDELRKKIDTQRRMKRLLTMTKRISSIKLARSEKRLKQLSFLHTPRTTDLTQVPDRYERMYSAVASLPLLTPESTAALTQLPLADPGKRPWEINKAGYLEWASRQLLTKARQHDTAGAGSSSIGVVVESIEGVGRAEDLQRAVMAGGLSEGDPVANGSEQAGIMEL</sequence>
<evidence type="ECO:0000313" key="1">
    <source>
        <dbReference type="EMBL" id="KAH7914095.1"/>
    </source>
</evidence>
<evidence type="ECO:0000313" key="2">
    <source>
        <dbReference type="Proteomes" id="UP000790377"/>
    </source>
</evidence>